<dbReference type="GO" id="GO:0005737">
    <property type="term" value="C:cytoplasm"/>
    <property type="evidence" value="ECO:0007669"/>
    <property type="project" value="UniProtKB-SubCell"/>
</dbReference>
<keyword evidence="6" id="KW-0228">DNA excision</keyword>
<dbReference type="GO" id="GO:0005524">
    <property type="term" value="F:ATP binding"/>
    <property type="evidence" value="ECO:0007669"/>
    <property type="project" value="UniProtKB-KW"/>
</dbReference>
<dbReference type="PANTHER" id="PTHR43152:SF2">
    <property type="entry name" value="DRUG RESISTANCE ABC TRANSPORTER"/>
    <property type="match status" value="1"/>
</dbReference>
<dbReference type="Gene3D" id="1.20.1580.10">
    <property type="entry name" value="ABC transporter ATPase like domain"/>
    <property type="match status" value="1"/>
</dbReference>
<proteinExistence type="predicted"/>
<dbReference type="AlphaFoldDB" id="A0A1B2DTT8"/>
<keyword evidence="8" id="KW-0267">Excision nuclease</keyword>
<comment type="subcellular location">
    <subcellularLocation>
        <location evidence="1">Cytoplasm</location>
    </subcellularLocation>
</comment>
<reference evidence="11" key="1">
    <citation type="submission" date="2016-08" db="EMBL/GenBank/DDBJ databases">
        <title>Complete Genome Seqeunce of Paenibacillus sp. nov. IHBB 9852 from high altitute lake of Indian trans-Himalayas.</title>
        <authorList>
            <person name="Kiran S."/>
            <person name="Swarnkar M.K."/>
            <person name="Rana A."/>
            <person name="Tewari R."/>
            <person name="Gulati A."/>
        </authorList>
    </citation>
    <scope>NUCLEOTIDE SEQUENCE [LARGE SCALE GENOMIC DNA]</scope>
    <source>
        <strain evidence="11">IHBB 9852</strain>
    </source>
</reference>
<evidence type="ECO:0000256" key="6">
    <source>
        <dbReference type="ARBA" id="ARBA00022769"/>
    </source>
</evidence>
<name>A0A1B2DTT8_9BACL</name>
<keyword evidence="9" id="KW-0238">DNA-binding</keyword>
<dbReference type="GO" id="GO:0003677">
    <property type="term" value="F:DNA binding"/>
    <property type="evidence" value="ECO:0007669"/>
    <property type="project" value="UniProtKB-KW"/>
</dbReference>
<evidence type="ECO:0000256" key="8">
    <source>
        <dbReference type="ARBA" id="ARBA00022881"/>
    </source>
</evidence>
<sequence>MQSTLGTVSDIAPMLRLLFERVGQPQVGNVDHFSFNTTQGMCPVCNGVGRKVGVDLEAAIDQSKSLGEGAI</sequence>
<evidence type="ECO:0000256" key="2">
    <source>
        <dbReference type="ARBA" id="ARBA00022490"/>
    </source>
</evidence>
<dbReference type="EMBL" id="CP016809">
    <property type="protein sequence ID" value="ANY71125.1"/>
    <property type="molecule type" value="Genomic_DNA"/>
</dbReference>
<keyword evidence="7" id="KW-0067">ATP-binding</keyword>
<protein>
    <recommendedName>
        <fullName evidence="12">UvrA DNA-binding domain-containing protein</fullName>
    </recommendedName>
</protein>
<evidence type="ECO:0000256" key="10">
    <source>
        <dbReference type="ARBA" id="ARBA00023204"/>
    </source>
</evidence>
<keyword evidence="5" id="KW-0227">DNA damage</keyword>
<organism evidence="11">
    <name type="scientific">Paenibacillus ihbetae</name>
    <dbReference type="NCBI Taxonomy" id="1870820"/>
    <lineage>
        <taxon>Bacteria</taxon>
        <taxon>Bacillati</taxon>
        <taxon>Bacillota</taxon>
        <taxon>Bacilli</taxon>
        <taxon>Bacillales</taxon>
        <taxon>Paenibacillaceae</taxon>
        <taxon>Paenibacillus</taxon>
    </lineage>
</organism>
<evidence type="ECO:0000256" key="1">
    <source>
        <dbReference type="ARBA" id="ARBA00004496"/>
    </source>
</evidence>
<keyword evidence="4" id="KW-0547">Nucleotide-binding</keyword>
<dbReference type="GO" id="GO:0004518">
    <property type="term" value="F:nuclease activity"/>
    <property type="evidence" value="ECO:0007669"/>
    <property type="project" value="UniProtKB-KW"/>
</dbReference>
<evidence type="ECO:0000256" key="9">
    <source>
        <dbReference type="ARBA" id="ARBA00023125"/>
    </source>
</evidence>
<evidence type="ECO:0000256" key="3">
    <source>
        <dbReference type="ARBA" id="ARBA00022737"/>
    </source>
</evidence>
<evidence type="ECO:0000256" key="4">
    <source>
        <dbReference type="ARBA" id="ARBA00022741"/>
    </source>
</evidence>
<dbReference type="PANTHER" id="PTHR43152">
    <property type="entry name" value="UVRABC SYSTEM PROTEIN A"/>
    <property type="match status" value="1"/>
</dbReference>
<dbReference type="Gene3D" id="1.10.8.280">
    <property type="entry name" value="ABC transporter ATPase domain-like"/>
    <property type="match status" value="1"/>
</dbReference>
<keyword evidence="10" id="KW-0234">DNA repair</keyword>
<dbReference type="GO" id="GO:0006281">
    <property type="term" value="P:DNA repair"/>
    <property type="evidence" value="ECO:0007669"/>
    <property type="project" value="UniProtKB-KW"/>
</dbReference>
<evidence type="ECO:0000256" key="5">
    <source>
        <dbReference type="ARBA" id="ARBA00022763"/>
    </source>
</evidence>
<evidence type="ECO:0008006" key="12">
    <source>
        <dbReference type="Google" id="ProtNLM"/>
    </source>
</evidence>
<dbReference type="KEGG" id="pib:BBD41_00110"/>
<accession>A0A1B2DTT8</accession>
<evidence type="ECO:0000313" key="11">
    <source>
        <dbReference type="EMBL" id="ANY71125.1"/>
    </source>
</evidence>
<keyword evidence="2" id="KW-0963">Cytoplasm</keyword>
<gene>
    <name evidence="11" type="ORF">BBD41_00110</name>
</gene>
<evidence type="ECO:0000256" key="7">
    <source>
        <dbReference type="ARBA" id="ARBA00022840"/>
    </source>
</evidence>
<keyword evidence="3" id="KW-0677">Repeat</keyword>